<evidence type="ECO:0000256" key="4">
    <source>
        <dbReference type="ARBA" id="ARBA00022801"/>
    </source>
</evidence>
<evidence type="ECO:0000313" key="10">
    <source>
        <dbReference type="EMBL" id="MEA9354823.1"/>
    </source>
</evidence>
<dbReference type="InterPro" id="IPR006680">
    <property type="entry name" value="Amidohydro-rel"/>
</dbReference>
<evidence type="ECO:0000313" key="11">
    <source>
        <dbReference type="Proteomes" id="UP001302274"/>
    </source>
</evidence>
<dbReference type="GO" id="GO:0050480">
    <property type="term" value="F:imidazolonepropionase activity"/>
    <property type="evidence" value="ECO:0007669"/>
    <property type="project" value="UniProtKB-EC"/>
</dbReference>
<reference evidence="10 11" key="1">
    <citation type="submission" date="2023-11" db="EMBL/GenBank/DDBJ databases">
        <title>A Novel Polar Bacteriovorax (B. antarcticus) Isolated from the Biocrust in Antarctica.</title>
        <authorList>
            <person name="Mun W."/>
            <person name="Choi S.Y."/>
            <person name="Mitchell R.J."/>
        </authorList>
    </citation>
    <scope>NUCLEOTIDE SEQUENCE [LARGE SCALE GENOMIC DNA]</scope>
    <source>
        <strain evidence="10 11">PP10</strain>
    </source>
</reference>
<evidence type="ECO:0000259" key="9">
    <source>
        <dbReference type="Pfam" id="PF01979"/>
    </source>
</evidence>
<proteinExistence type="predicted"/>
<dbReference type="SUPFAM" id="SSF51556">
    <property type="entry name" value="Metallo-dependent hydrolases"/>
    <property type="match status" value="1"/>
</dbReference>
<keyword evidence="4 10" id="KW-0378">Hydrolase</keyword>
<evidence type="ECO:0000256" key="8">
    <source>
        <dbReference type="NCBIfam" id="TIGR01224"/>
    </source>
</evidence>
<organism evidence="10 11">
    <name type="scientific">Bacteriovorax antarcticus</name>
    <dbReference type="NCBI Taxonomy" id="3088717"/>
    <lineage>
        <taxon>Bacteria</taxon>
        <taxon>Pseudomonadati</taxon>
        <taxon>Bdellovibrionota</taxon>
        <taxon>Bacteriovoracia</taxon>
        <taxon>Bacteriovoracales</taxon>
        <taxon>Bacteriovoracaceae</taxon>
        <taxon>Bacteriovorax</taxon>
    </lineage>
</organism>
<dbReference type="PANTHER" id="PTHR42752:SF1">
    <property type="entry name" value="IMIDAZOLONEPROPIONASE-RELATED"/>
    <property type="match status" value="1"/>
</dbReference>
<dbReference type="Proteomes" id="UP001302274">
    <property type="component" value="Unassembled WGS sequence"/>
</dbReference>
<keyword evidence="3" id="KW-0479">Metal-binding</keyword>
<evidence type="ECO:0000256" key="2">
    <source>
        <dbReference type="ARBA" id="ARBA00012864"/>
    </source>
</evidence>
<keyword evidence="11" id="KW-1185">Reference proteome</keyword>
<keyword evidence="6" id="KW-0862">Zinc</keyword>
<dbReference type="NCBIfam" id="TIGR01224">
    <property type="entry name" value="hutI"/>
    <property type="match status" value="1"/>
</dbReference>
<evidence type="ECO:0000256" key="7">
    <source>
        <dbReference type="ARBA" id="ARBA00023004"/>
    </source>
</evidence>
<evidence type="ECO:0000256" key="5">
    <source>
        <dbReference type="ARBA" id="ARBA00022808"/>
    </source>
</evidence>
<dbReference type="InterPro" id="IPR011059">
    <property type="entry name" value="Metal-dep_hydrolase_composite"/>
</dbReference>
<keyword evidence="5" id="KW-0369">Histidine metabolism</keyword>
<dbReference type="InterPro" id="IPR032466">
    <property type="entry name" value="Metal_Hydrolase"/>
</dbReference>
<evidence type="ECO:0000256" key="3">
    <source>
        <dbReference type="ARBA" id="ARBA00022723"/>
    </source>
</evidence>
<feature type="domain" description="Amidohydrolase-related" evidence="9">
    <location>
        <begin position="224"/>
        <end position="394"/>
    </location>
</feature>
<comment type="pathway">
    <text evidence="1">Amino-acid degradation.</text>
</comment>
<evidence type="ECO:0000256" key="6">
    <source>
        <dbReference type="ARBA" id="ARBA00022833"/>
    </source>
</evidence>
<dbReference type="Pfam" id="PF01979">
    <property type="entry name" value="Amidohydro_1"/>
    <property type="match status" value="1"/>
</dbReference>
<dbReference type="InterPro" id="IPR005920">
    <property type="entry name" value="HutI"/>
</dbReference>
<accession>A0ABU5VP64</accession>
<evidence type="ECO:0000256" key="1">
    <source>
        <dbReference type="ARBA" id="ARBA00005023"/>
    </source>
</evidence>
<dbReference type="EMBL" id="JAYGJQ010000001">
    <property type="protein sequence ID" value="MEA9354823.1"/>
    <property type="molecule type" value="Genomic_DNA"/>
</dbReference>
<dbReference type="EC" id="3.5.2.7" evidence="2 8"/>
<comment type="caution">
    <text evidence="10">The sequence shown here is derived from an EMBL/GenBank/DDBJ whole genome shotgun (WGS) entry which is preliminary data.</text>
</comment>
<dbReference type="Gene3D" id="3.20.20.140">
    <property type="entry name" value="Metal-dependent hydrolases"/>
    <property type="match status" value="1"/>
</dbReference>
<dbReference type="SUPFAM" id="SSF51338">
    <property type="entry name" value="Composite domain of metallo-dependent hydrolases"/>
    <property type="match status" value="1"/>
</dbReference>
<dbReference type="PANTHER" id="PTHR42752">
    <property type="entry name" value="IMIDAZOLONEPROPIONASE"/>
    <property type="match status" value="1"/>
</dbReference>
<keyword evidence="7" id="KW-0408">Iron</keyword>
<sequence length="403" mass="44380">MTIKIFRNFSEIATLKPAHEKDGRNLKPSDLGIIKNASIVYDQEQILWVGPDSEFPQEYADIQAIDASGKSCVPEIVDSHTHVVFGGDRASEYSMRLNGATYEEIAAAGGGILNSMTGTNELSRTELLKLAQQRIKTIASYGVGTIEVKSGYGLNFEKEYELTHIIHDLKNICRPDVQIINTFMAAHAIPKDYASSYLYMKEVVLPLLDRMAEEQIIDCVDIFHEQNYFSEEDVISLFERANRLNIPVKIHADEFNDNKGAILATRYQALSADHLLATGADGIEALKNSNTVATLLPGTGLFLGKTQANARAFLDAGVKVAIASDYNPGSCHCDNVLMIASLAAPMYKMNMAELWCAITLNASHALGIRNQGALIPGLRPRFTVFNTDSIDRVTYNWGKNLAI</sequence>
<gene>
    <name evidence="10" type="primary">hutI</name>
    <name evidence="10" type="ORF">SHI21_01325</name>
</gene>
<dbReference type="RefSeq" id="WP_323574317.1">
    <property type="nucleotide sequence ID" value="NZ_JAYGJQ010000001.1"/>
</dbReference>
<dbReference type="Gene3D" id="2.30.40.10">
    <property type="entry name" value="Urease, subunit C, domain 1"/>
    <property type="match status" value="1"/>
</dbReference>
<name>A0ABU5VP64_9BACT</name>
<protein>
    <recommendedName>
        <fullName evidence="2 8">Imidazolonepropionase</fullName>
        <ecNumber evidence="2 8">3.5.2.7</ecNumber>
    </recommendedName>
</protein>